<accession>A0ABU2CPU4</accession>
<feature type="transmembrane region" description="Helical" evidence="1">
    <location>
        <begin position="362"/>
        <end position="382"/>
    </location>
</feature>
<sequence>MGYAHRTPGWAGPLGAKDRRTYWGVVPLEPHGPPRGLPPHPDDIAPVGTFGDWYDAACGYLWRAERVDLSVVRLFAGSLLIVLQTVGLFPLVGFAASALSGLPVAAPGRREVVAGVMLLAVVWTGWIVYRRRWNRAWELRKAWSWAIHDPRVLQLPERPLGVGEERDIDTDPEMTHPYRARLHVRIEDRPFVDAAFFSSSHTDRVRRREVARVYLPLFAFIVALAGVAMSPAWWEFEPGQYGVLLVAYLLAALPPLAFSLGRYFRRIFLVQRLAREDVEERHRWMGWQLLHGLPGTTAVAESTPDVASDRPPVARTNTGPDIREARTAEQGSRATVVFGAAFLFGISGLVGVLVMLRDPEKGLTFLAGVAFLGVVCLTLFLWHRSGRQDAGRDGTGFMIRVETPSSPPSPSTMVPSGDMVLTLSEGHAHLSPVDSSRPEFSVPVTALISAVGTLLRDGKQWLVLPDDSHVAISCSDYVGLRDAAADAGIPVLLPGPQPL</sequence>
<reference evidence="2 3" key="1">
    <citation type="submission" date="2023-07" db="EMBL/GenBank/DDBJ databases">
        <title>Sequencing the genomes of 1000 actinobacteria strains.</title>
        <authorList>
            <person name="Klenk H.-P."/>
        </authorList>
    </citation>
    <scope>NUCLEOTIDE SEQUENCE [LARGE SCALE GENOMIC DNA]</scope>
    <source>
        <strain evidence="2 3">DSM 45554</strain>
    </source>
</reference>
<dbReference type="RefSeq" id="WP_274994590.1">
    <property type="nucleotide sequence ID" value="NZ_JAJQQP010000007.1"/>
</dbReference>
<evidence type="ECO:0000256" key="1">
    <source>
        <dbReference type="SAM" id="Phobius"/>
    </source>
</evidence>
<name>A0ABU2CPU4_9MICO</name>
<keyword evidence="3" id="KW-1185">Reference proteome</keyword>
<feature type="transmembrane region" description="Helical" evidence="1">
    <location>
        <begin position="213"/>
        <end position="234"/>
    </location>
</feature>
<feature type="transmembrane region" description="Helical" evidence="1">
    <location>
        <begin position="71"/>
        <end position="92"/>
    </location>
</feature>
<dbReference type="Proteomes" id="UP001183585">
    <property type="component" value="Unassembled WGS sequence"/>
</dbReference>
<proteinExistence type="predicted"/>
<evidence type="ECO:0000313" key="2">
    <source>
        <dbReference type="EMBL" id="MDR7383361.1"/>
    </source>
</evidence>
<comment type="caution">
    <text evidence="2">The sequence shown here is derived from an EMBL/GenBank/DDBJ whole genome shotgun (WGS) entry which is preliminary data.</text>
</comment>
<organism evidence="2 3">
    <name type="scientific">Promicromonospora iranensis</name>
    <dbReference type="NCBI Taxonomy" id="1105144"/>
    <lineage>
        <taxon>Bacteria</taxon>
        <taxon>Bacillati</taxon>
        <taxon>Actinomycetota</taxon>
        <taxon>Actinomycetes</taxon>
        <taxon>Micrococcales</taxon>
        <taxon>Promicromonosporaceae</taxon>
        <taxon>Promicromonospora</taxon>
    </lineage>
</organism>
<feature type="transmembrane region" description="Helical" evidence="1">
    <location>
        <begin position="240"/>
        <end position="264"/>
    </location>
</feature>
<keyword evidence="1" id="KW-0472">Membrane</keyword>
<gene>
    <name evidence="2" type="ORF">J2S48_002876</name>
</gene>
<feature type="transmembrane region" description="Helical" evidence="1">
    <location>
        <begin position="336"/>
        <end position="356"/>
    </location>
</feature>
<dbReference type="EMBL" id="JAVDYE010000001">
    <property type="protein sequence ID" value="MDR7383361.1"/>
    <property type="molecule type" value="Genomic_DNA"/>
</dbReference>
<protein>
    <submittedName>
        <fullName evidence="2">Uncharacterized protein</fullName>
    </submittedName>
</protein>
<evidence type="ECO:0000313" key="3">
    <source>
        <dbReference type="Proteomes" id="UP001183585"/>
    </source>
</evidence>
<keyword evidence="1" id="KW-1133">Transmembrane helix</keyword>
<feature type="transmembrane region" description="Helical" evidence="1">
    <location>
        <begin position="112"/>
        <end position="129"/>
    </location>
</feature>
<keyword evidence="1" id="KW-0812">Transmembrane</keyword>